<name>A0A182YQS8_ANOST</name>
<keyword evidence="2" id="KW-1185">Reference proteome</keyword>
<dbReference type="Proteomes" id="UP000076408">
    <property type="component" value="Unassembled WGS sequence"/>
</dbReference>
<dbReference type="EnsemblMetazoa" id="ASTEI10814-RA">
    <property type="protein sequence ID" value="ASTEI10814-PA"/>
    <property type="gene ID" value="ASTEI10814"/>
</dbReference>
<organism evidence="1 2">
    <name type="scientific">Anopheles stephensi</name>
    <name type="common">Indo-Pakistan malaria mosquito</name>
    <dbReference type="NCBI Taxonomy" id="30069"/>
    <lineage>
        <taxon>Eukaryota</taxon>
        <taxon>Metazoa</taxon>
        <taxon>Ecdysozoa</taxon>
        <taxon>Arthropoda</taxon>
        <taxon>Hexapoda</taxon>
        <taxon>Insecta</taxon>
        <taxon>Pterygota</taxon>
        <taxon>Neoptera</taxon>
        <taxon>Endopterygota</taxon>
        <taxon>Diptera</taxon>
        <taxon>Nematocera</taxon>
        <taxon>Culicoidea</taxon>
        <taxon>Culicidae</taxon>
        <taxon>Anophelinae</taxon>
        <taxon>Anopheles</taxon>
    </lineage>
</organism>
<accession>A0A182YQS8</accession>
<protein>
    <submittedName>
        <fullName evidence="1">Uncharacterized protein</fullName>
    </submittedName>
</protein>
<proteinExistence type="predicted"/>
<dbReference type="AlphaFoldDB" id="A0A182YQS8"/>
<dbReference type="VEuPathDB" id="VectorBase:ASTEI20_039680"/>
<reference evidence="1" key="2">
    <citation type="submission" date="2020-05" db="UniProtKB">
        <authorList>
            <consortium name="EnsemblMetazoa"/>
        </authorList>
    </citation>
    <scope>IDENTIFICATION</scope>
    <source>
        <strain evidence="1">Indian</strain>
    </source>
</reference>
<reference evidence="2" key="1">
    <citation type="journal article" date="2014" name="Genome Biol.">
        <title>Genome analysis of a major urban malaria vector mosquito, Anopheles stephensi.</title>
        <authorList>
            <person name="Jiang X."/>
            <person name="Peery A."/>
            <person name="Hall A.B."/>
            <person name="Sharma A."/>
            <person name="Chen X.G."/>
            <person name="Waterhouse R.M."/>
            <person name="Komissarov A."/>
            <person name="Riehle M.M."/>
            <person name="Shouche Y."/>
            <person name="Sharakhova M.V."/>
            <person name="Lawson D."/>
            <person name="Pakpour N."/>
            <person name="Arensburger P."/>
            <person name="Davidson V.L."/>
            <person name="Eiglmeier K."/>
            <person name="Emrich S."/>
            <person name="George P."/>
            <person name="Kennedy R.C."/>
            <person name="Mane S.P."/>
            <person name="Maslen G."/>
            <person name="Oringanje C."/>
            <person name="Qi Y."/>
            <person name="Settlage R."/>
            <person name="Tojo M."/>
            <person name="Tubio J.M."/>
            <person name="Unger M.F."/>
            <person name="Wang B."/>
            <person name="Vernick K.D."/>
            <person name="Ribeiro J.M."/>
            <person name="James A.A."/>
            <person name="Michel K."/>
            <person name="Riehle M.A."/>
            <person name="Luckhart S."/>
            <person name="Sharakhov I.V."/>
            <person name="Tu Z."/>
        </authorList>
    </citation>
    <scope>NUCLEOTIDE SEQUENCE [LARGE SCALE GENOMIC DNA]</scope>
    <source>
        <strain evidence="2">Indian</strain>
    </source>
</reference>
<evidence type="ECO:0000313" key="2">
    <source>
        <dbReference type="Proteomes" id="UP000076408"/>
    </source>
</evidence>
<sequence length="144" mass="16131">MNLADPMFDKSAPVDIILGACHYHALFENATQLRPAPHQLVMINMTGTTADQNVSSKTHPTTSYSIVCMASLEESLQRFWQLENLTVNDAYSPEERHCESFYKPTTERDDTDILSVYQNSPTSEKNSACPELKPSVGLNFLSED</sequence>
<dbReference type="VEuPathDB" id="VectorBase:ASTEI10814"/>
<evidence type="ECO:0000313" key="1">
    <source>
        <dbReference type="EnsemblMetazoa" id="ASTEI10814-PA"/>
    </source>
</evidence>